<evidence type="ECO:0000256" key="3">
    <source>
        <dbReference type="ARBA" id="ARBA00022630"/>
    </source>
</evidence>
<dbReference type="EMBL" id="JBHMDG010000012">
    <property type="protein sequence ID" value="MFB9313646.1"/>
    <property type="molecule type" value="Genomic_DNA"/>
</dbReference>
<dbReference type="InterPro" id="IPR036250">
    <property type="entry name" value="AcylCo_DH-like_C"/>
</dbReference>
<keyword evidence="9" id="KW-1185">Reference proteome</keyword>
<protein>
    <submittedName>
        <fullName evidence="8">Acyl-CoA dehydrogenase family protein</fullName>
        <ecNumber evidence="8">1.-.-.-</ecNumber>
    </submittedName>
</protein>
<dbReference type="InterPro" id="IPR009100">
    <property type="entry name" value="AcylCoA_DH/oxidase_NM_dom_sf"/>
</dbReference>
<dbReference type="Gene3D" id="1.20.140.10">
    <property type="entry name" value="Butyryl-CoA Dehydrogenase, subunit A, domain 3"/>
    <property type="match status" value="1"/>
</dbReference>
<name>A0ABV5KA85_9ACTN</name>
<dbReference type="Gene3D" id="2.40.110.10">
    <property type="entry name" value="Butyryl-CoA Dehydrogenase, subunit A, domain 2"/>
    <property type="match status" value="1"/>
</dbReference>
<dbReference type="SUPFAM" id="SSF56645">
    <property type="entry name" value="Acyl-CoA dehydrogenase NM domain-like"/>
    <property type="match status" value="1"/>
</dbReference>
<dbReference type="PANTHER" id="PTHR43884">
    <property type="entry name" value="ACYL-COA DEHYDROGENASE"/>
    <property type="match status" value="1"/>
</dbReference>
<dbReference type="SUPFAM" id="SSF47203">
    <property type="entry name" value="Acyl-CoA dehydrogenase C-terminal domain-like"/>
    <property type="match status" value="1"/>
</dbReference>
<dbReference type="EC" id="1.-.-.-" evidence="8"/>
<evidence type="ECO:0000259" key="7">
    <source>
        <dbReference type="Pfam" id="PF02771"/>
    </source>
</evidence>
<dbReference type="PANTHER" id="PTHR43884:SF20">
    <property type="entry name" value="ACYL-COA DEHYDROGENASE FADE28"/>
    <property type="match status" value="1"/>
</dbReference>
<keyword evidence="4" id="KW-0274">FAD</keyword>
<comment type="cofactor">
    <cofactor evidence="1">
        <name>FAD</name>
        <dbReference type="ChEBI" id="CHEBI:57692"/>
    </cofactor>
</comment>
<dbReference type="GO" id="GO:0016491">
    <property type="term" value="F:oxidoreductase activity"/>
    <property type="evidence" value="ECO:0007669"/>
    <property type="project" value="UniProtKB-KW"/>
</dbReference>
<dbReference type="InterPro" id="IPR037069">
    <property type="entry name" value="AcylCoA_DH/ox_N_sf"/>
</dbReference>
<evidence type="ECO:0000256" key="2">
    <source>
        <dbReference type="ARBA" id="ARBA00009347"/>
    </source>
</evidence>
<reference evidence="8 9" key="1">
    <citation type="submission" date="2024-09" db="EMBL/GenBank/DDBJ databases">
        <authorList>
            <person name="Sun Q."/>
            <person name="Mori K."/>
        </authorList>
    </citation>
    <scope>NUCLEOTIDE SEQUENCE [LARGE SCALE GENOMIC DNA]</scope>
    <source>
        <strain evidence="8 9">JCM 9626</strain>
    </source>
</reference>
<dbReference type="CDD" id="cd00567">
    <property type="entry name" value="ACAD"/>
    <property type="match status" value="1"/>
</dbReference>
<sequence>MDFSYDDEQNALRDAVKGLVGKQYADWEKRRQTAAEDPGFDEKLWTQMAEMGLLGLPFSEDDGGVGAGPVEIGIVCRELGRVLAPEPYLGSVVYAGGLVAAVGTPEQRQEILGALSGGESVLAFAHDEPGHRWGPEAHDVTADGEGRLTGVKDGVLHGARADVLVVSAVLPDGGTGLFLVTDGGGERTGYSTPDGGRAARITFDSTPATPLGAAAADVTSSIATVQDITRIMAANQALGAMQTQLKATVDYLKSRKQFGVTLNTFQALNFRAADMYTSQELTHSLVDWATMVVAAGDPTKVADAAARVGLQVSRAGRHVGQEAIQLHGGIAMTAEYNVGTFTAHLTALDHLLGDAGHHLRTLDAQLTSYDAIDPLDVAATA</sequence>
<keyword evidence="5 8" id="KW-0560">Oxidoreductase</keyword>
<evidence type="ECO:0000313" key="8">
    <source>
        <dbReference type="EMBL" id="MFB9313646.1"/>
    </source>
</evidence>
<evidence type="ECO:0000256" key="1">
    <source>
        <dbReference type="ARBA" id="ARBA00001974"/>
    </source>
</evidence>
<dbReference type="Gene3D" id="1.10.540.10">
    <property type="entry name" value="Acyl-CoA dehydrogenase/oxidase, N-terminal domain"/>
    <property type="match status" value="1"/>
</dbReference>
<dbReference type="Pfam" id="PF02771">
    <property type="entry name" value="Acyl-CoA_dh_N"/>
    <property type="match status" value="1"/>
</dbReference>
<evidence type="ECO:0000259" key="6">
    <source>
        <dbReference type="Pfam" id="PF00441"/>
    </source>
</evidence>
<evidence type="ECO:0000256" key="5">
    <source>
        <dbReference type="ARBA" id="ARBA00023002"/>
    </source>
</evidence>
<gene>
    <name evidence="8" type="ORF">ACFFRI_11385</name>
</gene>
<dbReference type="InterPro" id="IPR046373">
    <property type="entry name" value="Acyl-CoA_Oxase/DH_mid-dom_sf"/>
</dbReference>
<proteinExistence type="inferred from homology"/>
<accession>A0ABV5KA85</accession>
<evidence type="ECO:0000256" key="4">
    <source>
        <dbReference type="ARBA" id="ARBA00022827"/>
    </source>
</evidence>
<keyword evidence="3" id="KW-0285">Flavoprotein</keyword>
<dbReference type="InterPro" id="IPR009075">
    <property type="entry name" value="AcylCo_DH/oxidase_C"/>
</dbReference>
<dbReference type="RefSeq" id="WP_140007754.1">
    <property type="nucleotide sequence ID" value="NZ_JBHMDG010000012.1"/>
</dbReference>
<dbReference type="InterPro" id="IPR013786">
    <property type="entry name" value="AcylCoA_DH/ox_N"/>
</dbReference>
<comment type="caution">
    <text evidence="8">The sequence shown here is derived from an EMBL/GenBank/DDBJ whole genome shotgun (WGS) entry which is preliminary data.</text>
</comment>
<organism evidence="8 9">
    <name type="scientific">Nocardioides plantarum</name>
    <dbReference type="NCBI Taxonomy" id="29299"/>
    <lineage>
        <taxon>Bacteria</taxon>
        <taxon>Bacillati</taxon>
        <taxon>Actinomycetota</taxon>
        <taxon>Actinomycetes</taxon>
        <taxon>Propionibacteriales</taxon>
        <taxon>Nocardioidaceae</taxon>
        <taxon>Nocardioides</taxon>
    </lineage>
</organism>
<feature type="domain" description="Acyl-CoA dehydrogenase/oxidase N-terminal" evidence="7">
    <location>
        <begin position="7"/>
        <end position="119"/>
    </location>
</feature>
<dbReference type="Proteomes" id="UP001589750">
    <property type="component" value="Unassembled WGS sequence"/>
</dbReference>
<feature type="domain" description="Acyl-CoA dehydrogenase/oxidase C-terminal" evidence="6">
    <location>
        <begin position="227"/>
        <end position="360"/>
    </location>
</feature>
<dbReference type="Pfam" id="PF00441">
    <property type="entry name" value="Acyl-CoA_dh_1"/>
    <property type="match status" value="1"/>
</dbReference>
<evidence type="ECO:0000313" key="9">
    <source>
        <dbReference type="Proteomes" id="UP001589750"/>
    </source>
</evidence>
<comment type="similarity">
    <text evidence="2">Belongs to the acyl-CoA dehydrogenase family.</text>
</comment>